<dbReference type="eggNOG" id="COG2304">
    <property type="taxonomic scope" value="Bacteria"/>
</dbReference>
<dbReference type="Proteomes" id="UP000002168">
    <property type="component" value="Chromosome"/>
</dbReference>
<dbReference type="PROSITE" id="PS50234">
    <property type="entry name" value="VWFA"/>
    <property type="match status" value="1"/>
</dbReference>
<dbReference type="GO" id="GO:0005509">
    <property type="term" value="F:calcium ion binding"/>
    <property type="evidence" value="ECO:0007669"/>
    <property type="project" value="InterPro"/>
</dbReference>
<dbReference type="STRING" id="392500.Swoo_0478"/>
<keyword evidence="1" id="KW-0106">Calcium</keyword>
<protein>
    <submittedName>
        <fullName evidence="5">Outer membrane adhesin like protein</fullName>
    </submittedName>
</protein>
<evidence type="ECO:0000259" key="4">
    <source>
        <dbReference type="PROSITE" id="PS50268"/>
    </source>
</evidence>
<dbReference type="RefSeq" id="WP_012323125.1">
    <property type="nucleotide sequence ID" value="NC_010506.1"/>
</dbReference>
<evidence type="ECO:0000256" key="1">
    <source>
        <dbReference type="ARBA" id="ARBA00022837"/>
    </source>
</evidence>
<dbReference type="SMART" id="SM00327">
    <property type="entry name" value="VWA"/>
    <property type="match status" value="1"/>
</dbReference>
<dbReference type="GO" id="GO:0016020">
    <property type="term" value="C:membrane"/>
    <property type="evidence" value="ECO:0007669"/>
    <property type="project" value="InterPro"/>
</dbReference>
<proteinExistence type="predicted"/>
<dbReference type="EMBL" id="CP000961">
    <property type="protein sequence ID" value="ACA84776.1"/>
    <property type="molecule type" value="Genomic_DNA"/>
</dbReference>
<dbReference type="InterPro" id="IPR036465">
    <property type="entry name" value="vWFA_dom_sf"/>
</dbReference>
<dbReference type="Pfam" id="PF13519">
    <property type="entry name" value="VWA_2"/>
    <property type="match status" value="1"/>
</dbReference>
<dbReference type="eggNOG" id="COG2931">
    <property type="taxonomic scope" value="Bacteria"/>
</dbReference>
<dbReference type="InterPro" id="IPR018511">
    <property type="entry name" value="Hemolysin-typ_Ca-bd_CS"/>
</dbReference>
<dbReference type="SUPFAM" id="SSF51120">
    <property type="entry name" value="beta-Roll"/>
    <property type="match status" value="1"/>
</dbReference>
<dbReference type="HOGENOM" id="CLU_225671_0_0_6"/>
<dbReference type="Pfam" id="PF17803">
    <property type="entry name" value="Cadherin_4"/>
    <property type="match status" value="3"/>
</dbReference>
<evidence type="ECO:0000313" key="6">
    <source>
        <dbReference type="Proteomes" id="UP000002168"/>
    </source>
</evidence>
<dbReference type="eggNOG" id="COG2834">
    <property type="taxonomic scope" value="Bacteria"/>
</dbReference>
<name>B1KQC1_SHEWM</name>
<dbReference type="Gene3D" id="3.40.50.410">
    <property type="entry name" value="von Willebrand factor, type A domain"/>
    <property type="match status" value="1"/>
</dbReference>
<dbReference type="KEGG" id="swd:Swoo_0478"/>
<dbReference type="InterPro" id="IPR001343">
    <property type="entry name" value="Hemolysn_Ca-bd"/>
</dbReference>
<keyword evidence="6" id="KW-1185">Reference proteome</keyword>
<dbReference type="InterPro" id="IPR040853">
    <property type="entry name" value="RapA2_cadherin-like"/>
</dbReference>
<feature type="compositionally biased region" description="Low complexity" evidence="2">
    <location>
        <begin position="148"/>
        <end position="171"/>
    </location>
</feature>
<dbReference type="PROSITE" id="PS50268">
    <property type="entry name" value="CADHERIN_2"/>
    <property type="match status" value="1"/>
</dbReference>
<dbReference type="CDD" id="cd00198">
    <property type="entry name" value="vWFA"/>
    <property type="match status" value="1"/>
</dbReference>
<dbReference type="SMART" id="SM00112">
    <property type="entry name" value="CA"/>
    <property type="match status" value="4"/>
</dbReference>
<accession>B1KQC1</accession>
<dbReference type="InterPro" id="IPR002126">
    <property type="entry name" value="Cadherin-like_dom"/>
</dbReference>
<organism evidence="5 6">
    <name type="scientific">Shewanella woodyi (strain ATCC 51908 / MS32)</name>
    <dbReference type="NCBI Taxonomy" id="392500"/>
    <lineage>
        <taxon>Bacteria</taxon>
        <taxon>Pseudomonadati</taxon>
        <taxon>Pseudomonadota</taxon>
        <taxon>Gammaproteobacteria</taxon>
        <taxon>Alteromonadales</taxon>
        <taxon>Shewanellaceae</taxon>
        <taxon>Shewanella</taxon>
    </lineage>
</organism>
<feature type="domain" description="Cadherin" evidence="4">
    <location>
        <begin position="660"/>
        <end position="757"/>
    </location>
</feature>
<reference evidence="5 6" key="1">
    <citation type="submission" date="2008-02" db="EMBL/GenBank/DDBJ databases">
        <title>Complete sequence of Shewanella woodyi ATCC 51908.</title>
        <authorList>
            <consortium name="US DOE Joint Genome Institute"/>
            <person name="Copeland A."/>
            <person name="Lucas S."/>
            <person name="Lapidus A."/>
            <person name="Glavina del Rio T."/>
            <person name="Dalin E."/>
            <person name="Tice H."/>
            <person name="Bruce D."/>
            <person name="Goodwin L."/>
            <person name="Pitluck S."/>
            <person name="Sims D."/>
            <person name="Brettin T."/>
            <person name="Detter J.C."/>
            <person name="Han C."/>
            <person name="Kuske C.R."/>
            <person name="Schmutz J."/>
            <person name="Larimer F."/>
            <person name="Land M."/>
            <person name="Hauser L."/>
            <person name="Kyrpides N."/>
            <person name="Lykidis A."/>
            <person name="Zhao J.-S."/>
            <person name="Richardson P."/>
        </authorList>
    </citation>
    <scope>NUCLEOTIDE SEQUENCE [LARGE SCALE GENOMIC DNA]</scope>
    <source>
        <strain evidence="6">ATCC 51908 / MS32</strain>
    </source>
</reference>
<dbReference type="NCBIfam" id="TIGR01965">
    <property type="entry name" value="VCBS_repeat"/>
    <property type="match status" value="16"/>
</dbReference>
<dbReference type="SUPFAM" id="SSF53300">
    <property type="entry name" value="vWA-like"/>
    <property type="match status" value="1"/>
</dbReference>
<dbReference type="Pfam" id="PF17963">
    <property type="entry name" value="Big_9"/>
    <property type="match status" value="1"/>
</dbReference>
<dbReference type="PROSITE" id="PS00330">
    <property type="entry name" value="HEMOLYSIN_CALCIUM"/>
    <property type="match status" value="2"/>
</dbReference>
<dbReference type="Gene3D" id="2.60.40.10">
    <property type="entry name" value="Immunoglobulins"/>
    <property type="match status" value="7"/>
</dbReference>
<dbReference type="GO" id="GO:0007156">
    <property type="term" value="P:homophilic cell adhesion via plasma membrane adhesion molecules"/>
    <property type="evidence" value="ECO:0007669"/>
    <property type="project" value="InterPro"/>
</dbReference>
<dbReference type="Pfam" id="PF00353">
    <property type="entry name" value="HemolysinCabind"/>
    <property type="match status" value="2"/>
</dbReference>
<dbReference type="InterPro" id="IPR011049">
    <property type="entry name" value="Serralysin-like_metalloprot_C"/>
</dbReference>
<gene>
    <name evidence="5" type="ordered locus">Swoo_0478</name>
</gene>
<evidence type="ECO:0000256" key="2">
    <source>
        <dbReference type="SAM" id="MobiDB-lite"/>
    </source>
</evidence>
<dbReference type="InterPro" id="IPR013783">
    <property type="entry name" value="Ig-like_fold"/>
</dbReference>
<dbReference type="InterPro" id="IPR010221">
    <property type="entry name" value="VCBS_dom"/>
</dbReference>
<sequence length="3259" mass="343313">MMLYVTTQQGKVIFVDGNTVIDIDGAKKKIVANDYFHSGAKIYIEDNTQFIISYADGSIYSNNPTTDPAQEQSNLASIDEIQSLQNLIESGEDPTLELPETTAGGSGNEGGFDFTSLIRTADETLAASGHDTKGFQFISAPVDEDPLSTLEELPAPSLSSSSLTFSESQLPQGSTPTNNELNQVSSIFFTPQSGILSLSINGEVIFANGVFEGPLNLATASGLLTITGLNINTGLISYSYTLNSAFNHTETDIHTDIFTLSLVNTQGETASSRISINLLDDNPSGQNDLEEIDEDTSLVVGDVLNNDTLGADSANITQITNSTGESNSVFQSTVISGSFGTLTISADGSYTYQLSTELDTVQSLTVGEIITEIFTYQLTDSDGDSIELTLSINIRGTNDAPIITPPDDRNRDGYDAGTTIESGNLDDGTPVAGVSIAIGTLEATDVDNQASLNWSGNTSGLYGTFTIDATTGEWVYTLDNNLADSLIEGQLIEESFIVTVTDEFDKSDTHTVIITINGTNDSPVITSQLADATGMVQEVNDPNVASASGTLTATDVDTGAVLQWSGNDTSPLGDFTIDPDTGTWTYTLNNSAADYLAEGEQVVETFLVTVIDEFDAIDTQIVTITITGTNDAPVITPAVDSPGDGYDTGTATEAGNLDDGTPVAGVSTATGTLEATDVDNQASLSWSGNTSGAFGAFTIDTITGEWVYTLDNNLADSLIEGQVVEESFIVTVTDEFGESDTHTVTITINGTNDSPIITSTAEDASGDVLEAGVQDGGNTPEPGTLQTAGILTAHDVDQGAILTWYGNAAGTYGNLSIDPNTGSWTYLLNDNDLVDSLASGEQHEEIFLVTVIDEFGAIATQEVTVLVTGTNDLPILNLDDSGGVTRNATTPNLNDTGILSFSDVDTGDTHTISESYLNNINWSGGLISDQLSAAQITSLIDGFSVDINGWDYTILNTLVQFLAEDETITLSFNVTVTDNNGAYDTETVNIAIYGTNDDPVLIVTPLGSVTEDASNPMLNDSGTLSYTDGNATDTHTVTEIYNSDINWNGGALESQLSTAEIASLIDGFNVNNSGWIYSIPNALVQFLALGETITLSFNIIVTDNRGGSDTELVTITINGTNDNPVLTTDTTGSVTEDLNVINLLLSDSGNLSFTDVDVTDTHTVSQTLTGPVLWSDGSLSQAQIDAFVAGFSVDNSGWGYSIDNSLVQFLAASETITLSFTVTVNDGNGGTDSELVTITINGTNDEPVLTVDISGSVTEDNSSPNLTDSGALSFTDVDVNNTHSTSEVYNSDISWSHGTLSDELSALEIQSLIDGFSVDSNGWDYSILNSLVQFLALGETITLSFDVTVTDNDGGSDTQTLSLTINGTNDEPVLTVDISGSVTEDDSSPNLTDSGTLSFTDVDVNNTHSTSEVYNSDISWSHGLLSDELSALEIQSLIDGFTVDSDSWDYSILNSLVQFLALGETIALSFDVTVTDNDGGSDTQTVSLTINGTNDEPVLTVDISGSVTEDDSSPNLTDSGTLSFTDVDVNNTHSTSEVYNSDISWSHGTLSDELSALEIQSLIDGFTVDSDSWDYSILNSLVQFLALGETITLSFDVTVTDNDGGSDTQTVSLTINGTNDEPVLTVDISGSVTEDNSSPNLTDSGVLSFTDVDVNNTHSTSEVYNSDISWSHGLLSDELSVLEIQSLIYGFTVDSDSWDYSILNSLVQFLALGETITLSFDVTVTDNDGGSDTQTVSLTINGTNDEPVLTVDTSGSVTEDDSSPNLTDSGALNFTDLDVNNTHSTSEVYNSDISWSHGTLSNELSALEIQSLIDGFTVDSDGWDYSILNSLVQFLALGETITLSFDVTVTDNDGGSDTQTLSLTINGTNDEPVLTVDISGSVTEDDSSPNLTDSGTLSFTDVDVNNTHSTSEVYNSDISWSHGLLSDELSALEIQSLIDGFTVDSDSWDYSILNSLVQFLALGETITLSFDVTVTDNDGGSDTQTVSLTINGTNDEPVLTVDISGSVTEDDCSPNLTDSGALSFTDVDVNNTHSTSEVYNSDISWSHGTLSDELSVLEIQSLIDGFTVDSDSWDYSILNSLVQFLALGETITLSFDVTVTDNDGGSDTQTVSLTINGTNDEPVLTIDTSGSVTEDLNVVNLQLTDSGNLSIFDVDVNDTHTVSHALSGTVTWSDGTLTQGQIDDLVAGFTSDGNSWDYSINNSLVQFLDVNEAITLSFLVTVDDGHGGSDSELVTITIHGAKDLPEVVSISPIILSEEGLNNGIIDNIGDPSDTTNATVNSGILSFTDLDSELFTLNLTGPSGLTSGGETVNWTWSVGTQTLTGSTSSGVVMTIALGAITNSGINFSLDYTVSLFAPLDHPVNDTEDIISLDFGVTINDGSGDTATVLTVTIEDDAPLDEVDEAANPNLTQIVNQFITGDLFDPGADGFGDISFDVITPGLHSNGFELIYTMNGDTLTATANGVEVFTLQAILDANGHYDYKLTLLQQIDVESLIDFDLANSPAGNNPIYYIDSDGSIYAQDNQAANPIATITGTVNGGASNLNSNSSGLGVGPQASIGTGEVITIDYGAAGTGLTSISLGTGNNGNHTGTTAIQYIVTYSGNTTKVVNTTINGTLTIEELAPNGLSISSVDIAYISGEAFQIIGLASTGIITDQPIDIEFAYGATDNDGDAVTFTDTNNGHFTVTLIPENYVPNALNNTYNVDQGHSVTGNIIEDDTGNGRDRDADGDTLTVTHINGDALVFDNNGNAHIAISGGMLSIKADGSYIFTHNGSANLSNGFSYTVNDGNGDTDTADVEILVFAHQTLNPGDDSLNITGDTQDLVIGDTTGIIPGQNYNIAFIIDTSGSMGSTAVNTAEQQLLTVYSQLLSYAEQNNSGVINTLLVDFDTDASLLISINLTDPNALQLLSNALATMTSGGATNYYDAFSTAYDWFQNGVPTTNNGNNITYFITDGQPTTDNGHPGNYYQNALNAFALLNTLSTVQAIGLGGDIDTNVLVNFDTDGNILNNVDVNDLADSILATNLLPGSDAVDAGAGDDILFGDLVEFTGIDGQGYEALREYVANNTLLNISDITASDVHQYVSEHTSEFDISRSDDSGDTLIGGESNDILLGQGGDDQLIGGVGSDTIIGGIGNDMLDVGQDNDIDILIWGPISDNNAHDIVKNFDFFHEDKLDISDLLVNEQTGNLEDFLSFNFVAGDTIITLDTNGSASGGDVMTITLEGVNLFTEYGVIPDGVYDNNDYATIIAGLLDNEALVVDFI</sequence>
<feature type="region of interest" description="Disordered" evidence="2">
    <location>
        <begin position="148"/>
        <end position="177"/>
    </location>
</feature>
<feature type="domain" description="VWFA" evidence="3">
    <location>
        <begin position="2837"/>
        <end position="3023"/>
    </location>
</feature>
<dbReference type="InterPro" id="IPR002035">
    <property type="entry name" value="VWF_A"/>
</dbReference>
<evidence type="ECO:0000259" key="3">
    <source>
        <dbReference type="PROSITE" id="PS50234"/>
    </source>
</evidence>
<evidence type="ECO:0000313" key="5">
    <source>
        <dbReference type="EMBL" id="ACA84776.1"/>
    </source>
</evidence>